<dbReference type="Gene3D" id="2.30.110.10">
    <property type="entry name" value="Electron Transport, Fmn-binding Protein, Chain A"/>
    <property type="match status" value="1"/>
</dbReference>
<dbReference type="InterPro" id="IPR024624">
    <property type="entry name" value="Pyridox_Oxase_Alr4036_FMN-bd"/>
</dbReference>
<protein>
    <recommendedName>
        <fullName evidence="1">Pyridoxamine 5'-phosphate oxidase Alr4036 family FMN-binding domain-containing protein</fullName>
    </recommendedName>
</protein>
<dbReference type="EMBL" id="JANATA010000001">
    <property type="protein sequence ID" value="MCP3427360.1"/>
    <property type="molecule type" value="Genomic_DNA"/>
</dbReference>
<dbReference type="GO" id="GO:0010181">
    <property type="term" value="F:FMN binding"/>
    <property type="evidence" value="ECO:0007669"/>
    <property type="project" value="InterPro"/>
</dbReference>
<name>A0AA42BK52_9ALTE</name>
<accession>A0AA42BK52</accession>
<sequence length="199" mass="23100">MSFIFPEWRQRLARSLHVSRSKPESKYIQIATHAPVLGVQNRTVVFRGFVEDSHVLQCITEKDSDKYRALQYAQESEICWYFPKTREQYRLSVHTQLVGSTDNEAGLRQQMWQNLSVASKQSFIDNQKLDLAQSCGPRHTEVGTDSPTEEVCPHEQVPENFILILCSVYAVDYLILSEPHQRFKSFCEMNEWVEESAKP</sequence>
<evidence type="ECO:0000313" key="3">
    <source>
        <dbReference type="Proteomes" id="UP001165413"/>
    </source>
</evidence>
<evidence type="ECO:0000313" key="2">
    <source>
        <dbReference type="EMBL" id="MCP3427360.1"/>
    </source>
</evidence>
<dbReference type="AlphaFoldDB" id="A0AA42BK52"/>
<feature type="domain" description="Pyridoxamine 5'-phosphate oxidase Alr4036 family FMN-binding" evidence="1">
    <location>
        <begin position="6"/>
        <end position="96"/>
    </location>
</feature>
<dbReference type="PANTHER" id="PTHR28243:SF1">
    <property type="entry name" value="PYRIDOXAMINE 5'-PHOSPHATE OXIDASE ALR4036 FAMILY FMN-BINDING DOMAIN-CONTAINING PROTEIN"/>
    <property type="match status" value="1"/>
</dbReference>
<proteinExistence type="predicted"/>
<dbReference type="SUPFAM" id="SSF50475">
    <property type="entry name" value="FMN-binding split barrel"/>
    <property type="match status" value="1"/>
</dbReference>
<keyword evidence="3" id="KW-1185">Reference proteome</keyword>
<reference evidence="2" key="1">
    <citation type="submission" date="2022-07" db="EMBL/GenBank/DDBJ databases">
        <title>Characterization of the Novel Bacterium Alteromonas immobilis LMIT006 and Alteromonas gregis LMIT007.</title>
        <authorList>
            <person name="Lin X."/>
        </authorList>
    </citation>
    <scope>NUCLEOTIDE SEQUENCE</scope>
    <source>
        <strain evidence="2">LMIT007</strain>
    </source>
</reference>
<dbReference type="Proteomes" id="UP001165413">
    <property type="component" value="Unassembled WGS sequence"/>
</dbReference>
<gene>
    <name evidence="2" type="ORF">NLF92_00170</name>
</gene>
<comment type="caution">
    <text evidence="2">The sequence shown here is derived from an EMBL/GenBank/DDBJ whole genome shotgun (WGS) entry which is preliminary data.</text>
</comment>
<dbReference type="RefSeq" id="WP_254097636.1">
    <property type="nucleotide sequence ID" value="NZ_JANATA010000001.1"/>
</dbReference>
<dbReference type="InterPro" id="IPR012349">
    <property type="entry name" value="Split_barrel_FMN-bd"/>
</dbReference>
<organism evidence="2 3">
    <name type="scientific">Opacimonas viscosa</name>
    <dbReference type="NCBI Taxonomy" id="2961944"/>
    <lineage>
        <taxon>Bacteria</taxon>
        <taxon>Pseudomonadati</taxon>
        <taxon>Pseudomonadota</taxon>
        <taxon>Gammaproteobacteria</taxon>
        <taxon>Alteromonadales</taxon>
        <taxon>Alteromonadaceae</taxon>
        <taxon>Opacimonas</taxon>
    </lineage>
</organism>
<dbReference type="Pfam" id="PF12766">
    <property type="entry name" value="Pyridox_oxase_2"/>
    <property type="match status" value="1"/>
</dbReference>
<dbReference type="PANTHER" id="PTHR28243">
    <property type="entry name" value="AGL049CP"/>
    <property type="match status" value="1"/>
</dbReference>
<evidence type="ECO:0000259" key="1">
    <source>
        <dbReference type="Pfam" id="PF12766"/>
    </source>
</evidence>